<protein>
    <submittedName>
        <fullName evidence="1">Uncharacterized protein</fullName>
    </submittedName>
</protein>
<dbReference type="AlphaFoldDB" id="A0A2N9IWW9"/>
<sequence>MEVSSRAERVDLETFLETEVEPTDPFKPFGEDLQTNGEQIKVPEMAPLEDEILGEASAEKIEDSRFSPE</sequence>
<name>A0A2N9IWW9_FAGSY</name>
<proteinExistence type="predicted"/>
<organism evidence="1">
    <name type="scientific">Fagus sylvatica</name>
    <name type="common">Beechnut</name>
    <dbReference type="NCBI Taxonomy" id="28930"/>
    <lineage>
        <taxon>Eukaryota</taxon>
        <taxon>Viridiplantae</taxon>
        <taxon>Streptophyta</taxon>
        <taxon>Embryophyta</taxon>
        <taxon>Tracheophyta</taxon>
        <taxon>Spermatophyta</taxon>
        <taxon>Magnoliopsida</taxon>
        <taxon>eudicotyledons</taxon>
        <taxon>Gunneridae</taxon>
        <taxon>Pentapetalae</taxon>
        <taxon>rosids</taxon>
        <taxon>fabids</taxon>
        <taxon>Fagales</taxon>
        <taxon>Fagaceae</taxon>
        <taxon>Fagus</taxon>
    </lineage>
</organism>
<evidence type="ECO:0000313" key="1">
    <source>
        <dbReference type="EMBL" id="SPD29886.1"/>
    </source>
</evidence>
<gene>
    <name evidence="1" type="ORF">FSB_LOCUS57768</name>
</gene>
<reference evidence="1" key="1">
    <citation type="submission" date="2018-02" db="EMBL/GenBank/DDBJ databases">
        <authorList>
            <person name="Cohen D.B."/>
            <person name="Kent A.D."/>
        </authorList>
    </citation>
    <scope>NUCLEOTIDE SEQUENCE</scope>
</reference>
<dbReference type="EMBL" id="OIVN01006292">
    <property type="protein sequence ID" value="SPD29886.1"/>
    <property type="molecule type" value="Genomic_DNA"/>
</dbReference>
<accession>A0A2N9IWW9</accession>